<evidence type="ECO:0000313" key="1">
    <source>
        <dbReference type="EMBL" id="CAF0781267.1"/>
    </source>
</evidence>
<evidence type="ECO:0000313" key="4">
    <source>
        <dbReference type="Proteomes" id="UP000663852"/>
    </source>
</evidence>
<dbReference type="Gene3D" id="1.25.40.10">
    <property type="entry name" value="Tetratricopeptide repeat domain"/>
    <property type="match status" value="1"/>
</dbReference>
<organism evidence="2 4">
    <name type="scientific">Adineta ricciae</name>
    <name type="common">Rotifer</name>
    <dbReference type="NCBI Taxonomy" id="249248"/>
    <lineage>
        <taxon>Eukaryota</taxon>
        <taxon>Metazoa</taxon>
        <taxon>Spiralia</taxon>
        <taxon>Gnathifera</taxon>
        <taxon>Rotifera</taxon>
        <taxon>Eurotatoria</taxon>
        <taxon>Bdelloidea</taxon>
        <taxon>Adinetida</taxon>
        <taxon>Adinetidae</taxon>
        <taxon>Adineta</taxon>
    </lineage>
</organism>
<dbReference type="AlphaFoldDB" id="A0A815BZG1"/>
<proteinExistence type="predicted"/>
<protein>
    <submittedName>
        <fullName evidence="2">Uncharacterized protein</fullName>
    </submittedName>
</protein>
<gene>
    <name evidence="2" type="ORF">EDS130_LOCUS29332</name>
    <name evidence="1" type="ORF">XAT740_LOCUS1985</name>
</gene>
<dbReference type="EMBL" id="CAJNOR010000064">
    <property type="protein sequence ID" value="CAF0781267.1"/>
    <property type="molecule type" value="Genomic_DNA"/>
</dbReference>
<name>A0A815BZG1_ADIRI</name>
<sequence length="86" mass="10249">MGDVEKVIQLFIEENLCEKSDLYEKALDYQSSSQSPNYLWLSNAYENIGYAREKLGQTQLALKYYEKQRLLLRIIIKSHWKTMKKL</sequence>
<dbReference type="Proteomes" id="UP000663828">
    <property type="component" value="Unassembled WGS sequence"/>
</dbReference>
<comment type="caution">
    <text evidence="2">The sequence shown here is derived from an EMBL/GenBank/DDBJ whole genome shotgun (WGS) entry which is preliminary data.</text>
</comment>
<keyword evidence="3" id="KW-1185">Reference proteome</keyword>
<dbReference type="SUPFAM" id="SSF48452">
    <property type="entry name" value="TPR-like"/>
    <property type="match status" value="1"/>
</dbReference>
<evidence type="ECO:0000313" key="2">
    <source>
        <dbReference type="EMBL" id="CAF1277005.1"/>
    </source>
</evidence>
<evidence type="ECO:0000313" key="3">
    <source>
        <dbReference type="Proteomes" id="UP000663828"/>
    </source>
</evidence>
<reference evidence="2" key="1">
    <citation type="submission" date="2021-02" db="EMBL/GenBank/DDBJ databases">
        <authorList>
            <person name="Nowell W R."/>
        </authorList>
    </citation>
    <scope>NUCLEOTIDE SEQUENCE</scope>
</reference>
<accession>A0A815BZG1</accession>
<dbReference type="InterPro" id="IPR011990">
    <property type="entry name" value="TPR-like_helical_dom_sf"/>
</dbReference>
<dbReference type="Proteomes" id="UP000663852">
    <property type="component" value="Unassembled WGS sequence"/>
</dbReference>
<dbReference type="EMBL" id="CAJNOJ010000197">
    <property type="protein sequence ID" value="CAF1277005.1"/>
    <property type="molecule type" value="Genomic_DNA"/>
</dbReference>